<dbReference type="EMBL" id="GBEZ01022836">
    <property type="protein sequence ID" value="JAC64021.1"/>
    <property type="molecule type" value="Transcribed_RNA"/>
</dbReference>
<dbReference type="EC" id="2.5.1.-" evidence="3"/>
<proteinExistence type="inferred from homology"/>
<dbReference type="SUPFAM" id="SSF64005">
    <property type="entry name" value="Undecaprenyl diphosphate synthase"/>
    <property type="match status" value="1"/>
</dbReference>
<dbReference type="InterPro" id="IPR036424">
    <property type="entry name" value="UPP_synth-like_sf"/>
</dbReference>
<organism evidence="4">
    <name type="scientific">Tetraselmis sp. GSL018</name>
    <dbReference type="NCBI Taxonomy" id="582737"/>
    <lineage>
        <taxon>Eukaryota</taxon>
        <taxon>Viridiplantae</taxon>
        <taxon>Chlorophyta</taxon>
        <taxon>core chlorophytes</taxon>
        <taxon>Chlorodendrophyceae</taxon>
        <taxon>Chlorodendrales</taxon>
        <taxon>Chlorodendraceae</taxon>
        <taxon>Tetraselmis</taxon>
    </lineage>
</organism>
<gene>
    <name evidence="4" type="ORF">TSPGSL018_19218</name>
</gene>
<reference evidence="4" key="1">
    <citation type="submission" date="2014-05" db="EMBL/GenBank/DDBJ databases">
        <title>The transcriptome of the halophilic microalga Tetraselmis sp. GSL018 isolated from the Great Salt Lake, Utah.</title>
        <authorList>
            <person name="Jinkerson R.E."/>
            <person name="D'Adamo S."/>
            <person name="Posewitz M.C."/>
        </authorList>
    </citation>
    <scope>NUCLEOTIDE SEQUENCE</scope>
    <source>
        <strain evidence="4">GSL018</strain>
    </source>
</reference>
<sequence length="172" mass="19913">MFEHSLFILELVKTTFLWFQNQASQLLKRIVLFILREGPVPRHVAFIMDGNRRFARGRLLSRAEGHREGYDRLVDALKWCLELGVKFVSVYAFSVENFKRSSEEVDDLMQLAVNKLEEILKERDLMEKHKVNVRVIGELGLLRPDVRRAAARVMSATRTNTGGVLNICFSYT</sequence>
<dbReference type="InterPro" id="IPR001441">
    <property type="entry name" value="UPP_synth-like"/>
</dbReference>
<dbReference type="GO" id="GO:0016094">
    <property type="term" value="P:polyprenol biosynthetic process"/>
    <property type="evidence" value="ECO:0007669"/>
    <property type="project" value="TreeGrafter"/>
</dbReference>
<accession>A0A061R0F1</accession>
<dbReference type="PANTHER" id="PTHR10291">
    <property type="entry name" value="DEHYDRODOLICHYL DIPHOSPHATE SYNTHASE FAMILY MEMBER"/>
    <property type="match status" value="1"/>
</dbReference>
<dbReference type="NCBIfam" id="TIGR00055">
    <property type="entry name" value="uppS"/>
    <property type="match status" value="1"/>
</dbReference>
<evidence type="ECO:0000256" key="1">
    <source>
        <dbReference type="ARBA" id="ARBA00005432"/>
    </source>
</evidence>
<dbReference type="Gene3D" id="3.40.1180.10">
    <property type="entry name" value="Decaprenyl diphosphate synthase-like"/>
    <property type="match status" value="1"/>
</dbReference>
<dbReference type="CDD" id="cd00475">
    <property type="entry name" value="Cis_IPPS"/>
    <property type="match status" value="1"/>
</dbReference>
<evidence type="ECO:0000256" key="3">
    <source>
        <dbReference type="RuleBase" id="RU363018"/>
    </source>
</evidence>
<name>A0A061R0F1_9CHLO</name>
<dbReference type="Pfam" id="PF01255">
    <property type="entry name" value="Prenyltransf"/>
    <property type="match status" value="1"/>
</dbReference>
<dbReference type="GO" id="GO:0005783">
    <property type="term" value="C:endoplasmic reticulum"/>
    <property type="evidence" value="ECO:0007669"/>
    <property type="project" value="TreeGrafter"/>
</dbReference>
<dbReference type="PANTHER" id="PTHR10291:SF43">
    <property type="entry name" value="DEHYDRODOLICHYL DIPHOSPHATE SYNTHASE COMPLEX SUBUNIT DHDDS"/>
    <property type="match status" value="1"/>
</dbReference>
<keyword evidence="2 3" id="KW-0808">Transferase</keyword>
<dbReference type="AlphaFoldDB" id="A0A061R0F1"/>
<dbReference type="GO" id="GO:0045547">
    <property type="term" value="F:ditrans,polycis-polyprenyl diphosphate synthase [(2E,6E)-farnesyl diphosphate specific] activity"/>
    <property type="evidence" value="ECO:0007669"/>
    <property type="project" value="TreeGrafter"/>
</dbReference>
<evidence type="ECO:0000313" key="4">
    <source>
        <dbReference type="EMBL" id="JAC64021.1"/>
    </source>
</evidence>
<protein>
    <recommendedName>
        <fullName evidence="3">Alkyl transferase</fullName>
        <ecNumber evidence="3">2.5.1.-</ecNumber>
    </recommendedName>
</protein>
<comment type="similarity">
    <text evidence="1 3">Belongs to the UPP synthase family.</text>
</comment>
<evidence type="ECO:0000256" key="2">
    <source>
        <dbReference type="ARBA" id="ARBA00022679"/>
    </source>
</evidence>